<evidence type="ECO:0000313" key="1">
    <source>
        <dbReference type="EMBL" id="EKC30377.1"/>
    </source>
</evidence>
<dbReference type="Pfam" id="PF17517">
    <property type="entry name" value="IgGFc_binding"/>
    <property type="match status" value="1"/>
</dbReference>
<dbReference type="Gene3D" id="2.60.40.150">
    <property type="entry name" value="C2 domain"/>
    <property type="match status" value="1"/>
</dbReference>
<dbReference type="SUPFAM" id="SSF49562">
    <property type="entry name" value="C2 domain (Calcium/lipid-binding domain, CaLB)"/>
    <property type="match status" value="1"/>
</dbReference>
<name>K1Q1S7_MAGGI</name>
<dbReference type="PANTHER" id="PTHR46534">
    <property type="entry name" value="IGGFC_BINDING DOMAIN-CONTAINING PROTEIN"/>
    <property type="match status" value="1"/>
</dbReference>
<dbReference type="HOGENOM" id="CLU_333246_0_0_1"/>
<dbReference type="InterPro" id="IPR035892">
    <property type="entry name" value="C2_domain_sf"/>
</dbReference>
<dbReference type="Pfam" id="PF00168">
    <property type="entry name" value="C2"/>
    <property type="match status" value="1"/>
</dbReference>
<accession>K1Q1S7</accession>
<dbReference type="InterPro" id="IPR000008">
    <property type="entry name" value="C2_dom"/>
</dbReference>
<dbReference type="EMBL" id="JH817326">
    <property type="protein sequence ID" value="EKC30377.1"/>
    <property type="molecule type" value="Genomic_DNA"/>
</dbReference>
<dbReference type="AlphaFoldDB" id="K1Q1S7"/>
<dbReference type="PANTHER" id="PTHR46534:SF1">
    <property type="entry name" value="IGGFC-BINDING PROTEIN N-TERMINAL DOMAIN-CONTAINING PROTEIN"/>
    <property type="match status" value="1"/>
</dbReference>
<dbReference type="InterPro" id="IPR035234">
    <property type="entry name" value="IgGFc-bd_N"/>
</dbReference>
<proteinExistence type="predicted"/>
<protein>
    <submittedName>
        <fullName evidence="1">IgGFc-binding protein</fullName>
    </submittedName>
</protein>
<sequence length="858" mass="95572">MAEELISLDVWDKLLILAGVALVMVLVIVTLMCVLSPYCCLFKYCPFRDKTPHDNKPLMKYGSTDMMMMEPRQTVRSRLGSLKEEESSELSDASAKSALDRRRIVSPNHVANGSIGSGTSTSSLPDGTLHFSLKYDKFDGNLVIKILEITDLKVDDASSIISPYVRIRLYKSQRQMFSGAVDSIETEFKTRIQKFKDVLLFNETFRSAIAPASVKHVSIKLELCDLDKYSRKVVLGECRVKLKRLRLEDFEEKVLQEKLKEPIEEEAGEVTIGLNYLPTAEKLYINVVKMKIYKTQNRQQNILDSMIQKDIANVGTRFILASVRYNSLTDEKFRILLYNYNTTKSATVNADHSLKTSISGDQWTIGPKGSEYIDVPIEYGMNKSSQRTQKGFELFSTIPLKVRMVNAAPLMTDFNLVFPYEELGNQYYVITPCGNQTYVYKQVQVVSGNNNTDVEVVLAGNHTTPILIFNSQVYYGGQTIRVDLDQYGVLQLVSFRDLTGTMITASHPVSVFSGCDYDSSSAALQSQNPPDVFHHTEHVVDIGRLGRHFYFYSMEESDFIITASQDHSLIMININGVCENIELEAGDTIIDTVQMNLLITIDSNHPLVVSTGSDVSTCRYETPREQAISKTTLCVDFNGMVRYNLIVRSNCTNDFLVDGLPLDIGQYFSECFSYNNGSELCFLLSPFFHSPLGCFLIENTCGVFNGRLIFESGKEEIVGNDMNFIAPTCASIALSSNESCIEDTAYVCNAPATKNNSATGVGVTECMCGCTKAGPQNITKKLLDEIYERKIELQVDKTTLSSIKRGKISAPDPRPSARAVGGTVGVVCMTCVFGGIVLFDLPLYINLLKSAAKLIKPN</sequence>
<reference evidence="1" key="1">
    <citation type="journal article" date="2012" name="Nature">
        <title>The oyster genome reveals stress adaptation and complexity of shell formation.</title>
        <authorList>
            <person name="Zhang G."/>
            <person name="Fang X."/>
            <person name="Guo X."/>
            <person name="Li L."/>
            <person name="Luo R."/>
            <person name="Xu F."/>
            <person name="Yang P."/>
            <person name="Zhang L."/>
            <person name="Wang X."/>
            <person name="Qi H."/>
            <person name="Xiong Z."/>
            <person name="Que H."/>
            <person name="Xie Y."/>
            <person name="Holland P.W."/>
            <person name="Paps J."/>
            <person name="Zhu Y."/>
            <person name="Wu F."/>
            <person name="Chen Y."/>
            <person name="Wang J."/>
            <person name="Peng C."/>
            <person name="Meng J."/>
            <person name="Yang L."/>
            <person name="Liu J."/>
            <person name="Wen B."/>
            <person name="Zhang N."/>
            <person name="Huang Z."/>
            <person name="Zhu Q."/>
            <person name="Feng Y."/>
            <person name="Mount A."/>
            <person name="Hedgecock D."/>
            <person name="Xu Z."/>
            <person name="Liu Y."/>
            <person name="Domazet-Loso T."/>
            <person name="Du Y."/>
            <person name="Sun X."/>
            <person name="Zhang S."/>
            <person name="Liu B."/>
            <person name="Cheng P."/>
            <person name="Jiang X."/>
            <person name="Li J."/>
            <person name="Fan D."/>
            <person name="Wang W."/>
            <person name="Fu W."/>
            <person name="Wang T."/>
            <person name="Wang B."/>
            <person name="Zhang J."/>
            <person name="Peng Z."/>
            <person name="Li Y."/>
            <person name="Li N."/>
            <person name="Wang J."/>
            <person name="Chen M."/>
            <person name="He Y."/>
            <person name="Tan F."/>
            <person name="Song X."/>
            <person name="Zheng Q."/>
            <person name="Huang R."/>
            <person name="Yang H."/>
            <person name="Du X."/>
            <person name="Chen L."/>
            <person name="Yang M."/>
            <person name="Gaffney P.M."/>
            <person name="Wang S."/>
            <person name="Luo L."/>
            <person name="She Z."/>
            <person name="Ming Y."/>
            <person name="Huang W."/>
            <person name="Zhang S."/>
            <person name="Huang B."/>
            <person name="Zhang Y."/>
            <person name="Qu T."/>
            <person name="Ni P."/>
            <person name="Miao G."/>
            <person name="Wang J."/>
            <person name="Wang Q."/>
            <person name="Steinberg C.E."/>
            <person name="Wang H."/>
            <person name="Li N."/>
            <person name="Qian L."/>
            <person name="Zhang G."/>
            <person name="Li Y."/>
            <person name="Yang H."/>
            <person name="Liu X."/>
            <person name="Wang J."/>
            <person name="Yin Y."/>
            <person name="Wang J."/>
        </authorList>
    </citation>
    <scope>NUCLEOTIDE SEQUENCE [LARGE SCALE GENOMIC DNA]</scope>
    <source>
        <strain evidence="1">05x7-T-G4-1.051#20</strain>
    </source>
</reference>
<dbReference type="InParanoid" id="K1Q1S7"/>
<gene>
    <name evidence="1" type="ORF">CGI_10019791</name>
</gene>
<organism evidence="1">
    <name type="scientific">Magallana gigas</name>
    <name type="common">Pacific oyster</name>
    <name type="synonym">Crassostrea gigas</name>
    <dbReference type="NCBI Taxonomy" id="29159"/>
    <lineage>
        <taxon>Eukaryota</taxon>
        <taxon>Metazoa</taxon>
        <taxon>Spiralia</taxon>
        <taxon>Lophotrochozoa</taxon>
        <taxon>Mollusca</taxon>
        <taxon>Bivalvia</taxon>
        <taxon>Autobranchia</taxon>
        <taxon>Pteriomorphia</taxon>
        <taxon>Ostreida</taxon>
        <taxon>Ostreoidea</taxon>
        <taxon>Ostreidae</taxon>
        <taxon>Magallana</taxon>
    </lineage>
</organism>
<dbReference type="PROSITE" id="PS50004">
    <property type="entry name" value="C2"/>
    <property type="match status" value="1"/>
</dbReference>